<dbReference type="InterPro" id="IPR005097">
    <property type="entry name" value="Sacchrp_dh_NADP-bd"/>
</dbReference>
<dbReference type="GO" id="GO:0005737">
    <property type="term" value="C:cytoplasm"/>
    <property type="evidence" value="ECO:0007669"/>
    <property type="project" value="TreeGrafter"/>
</dbReference>
<dbReference type="Pfam" id="PF03435">
    <property type="entry name" value="Sacchrp_dh_NADP"/>
    <property type="match status" value="1"/>
</dbReference>
<keyword evidence="6" id="KW-1185">Reference proteome</keyword>
<keyword evidence="1" id="KW-0521">NADP</keyword>
<dbReference type="Gene3D" id="3.30.360.10">
    <property type="entry name" value="Dihydrodipicolinate Reductase, domain 2"/>
    <property type="match status" value="1"/>
</dbReference>
<evidence type="ECO:0000259" key="4">
    <source>
        <dbReference type="Pfam" id="PF16653"/>
    </source>
</evidence>
<dbReference type="GO" id="GO:0019878">
    <property type="term" value="P:lysine biosynthetic process via aminoadipic acid"/>
    <property type="evidence" value="ECO:0007669"/>
    <property type="project" value="TreeGrafter"/>
</dbReference>
<feature type="domain" description="Saccharopine dehydrogenase-like C-terminal" evidence="4">
    <location>
        <begin position="123"/>
        <end position="431"/>
    </location>
</feature>
<protein>
    <submittedName>
        <fullName evidence="5">Saccharopine dehydrogenase (NADP+, L-glutamate forming)</fullName>
    </submittedName>
</protein>
<sequence>MKKIMVLGAGLVAGPLVKYLMDSPDIEVILAARDKKKAKLLVGDHPSGSIVSLNMEDMASLKEMIKGVDLVISLLPWTFHPVVANLCLELDTNFLTASYVKEEMQALDAKVKEKGLIFLNEIGVDPGIDHMAAMKTINEIKAAGGEVTSFYSYCGGLPAMADNNNPLGYKFSWSPEGALMAAGNDGRYLKDGDIVEVSGDELFEYYWLQDVPGAGVFEAYVNRDSLPYKEIYNIPTATSIYRGTLRNISHCETWTYFKKLDLFSREKLFDFSIFSPAQVMAQLINSDGKDLYGDLCAFLGAPLYSITAKKLEWLGLLSDDKLSLGRVSLFDMFVHILKEKLVYNPGEVDLLLQHHEFIGKYPDGRQEKILSTMVDTGIPDGDSSMARTVGLPAAIAARLIVEGKIDVTGVCIPVLPEIYTPVLAELENLGICFVEKKISL</sequence>
<accession>A0A1W2DK05</accession>
<feature type="domain" description="Saccharopine dehydrogenase NADP binding" evidence="3">
    <location>
        <begin position="4"/>
        <end position="118"/>
    </location>
</feature>
<dbReference type="EMBL" id="FWXY01000018">
    <property type="protein sequence ID" value="SMC97814.1"/>
    <property type="molecule type" value="Genomic_DNA"/>
</dbReference>
<dbReference type="InterPro" id="IPR036291">
    <property type="entry name" value="NAD(P)-bd_dom_sf"/>
</dbReference>
<dbReference type="FunFam" id="3.30.360.10:FF:000008">
    <property type="entry name" value="Alpha-aminoadipic semialdehyde synthase, mitochondrial"/>
    <property type="match status" value="1"/>
</dbReference>
<dbReference type="AlphaFoldDB" id="A0A1W2DK05"/>
<dbReference type="Gene3D" id="1.10.1870.10">
    <property type="entry name" value="Domain 3, Saccharopine reductase"/>
    <property type="match status" value="1"/>
</dbReference>
<dbReference type="STRING" id="1121400.SAMN02746065_11849"/>
<dbReference type="GO" id="GO:0004753">
    <property type="term" value="F:saccharopine dehydrogenase activity"/>
    <property type="evidence" value="ECO:0007669"/>
    <property type="project" value="TreeGrafter"/>
</dbReference>
<dbReference type="PANTHER" id="PTHR11133">
    <property type="entry name" value="SACCHAROPINE DEHYDROGENASE"/>
    <property type="match status" value="1"/>
</dbReference>
<dbReference type="PANTHER" id="PTHR11133:SF22">
    <property type="entry name" value="ALPHA-AMINOADIPIC SEMIALDEHYDE SYNTHASE, MITOCHONDRIAL"/>
    <property type="match status" value="1"/>
</dbReference>
<dbReference type="Gene3D" id="3.40.50.720">
    <property type="entry name" value="NAD(P)-binding Rossmann-like Domain"/>
    <property type="match status" value="1"/>
</dbReference>
<dbReference type="Proteomes" id="UP000192418">
    <property type="component" value="Unassembled WGS sequence"/>
</dbReference>
<dbReference type="Pfam" id="PF16653">
    <property type="entry name" value="Sacchrp_dh_C"/>
    <property type="match status" value="1"/>
</dbReference>
<dbReference type="OrthoDB" id="9769367at2"/>
<gene>
    <name evidence="5" type="ORF">SAMN02746065_11849</name>
</gene>
<keyword evidence="2" id="KW-0560">Oxidoreductase</keyword>
<proteinExistence type="predicted"/>
<dbReference type="InterPro" id="IPR032095">
    <property type="entry name" value="Sacchrp_dh-like_C"/>
</dbReference>
<evidence type="ECO:0000313" key="6">
    <source>
        <dbReference type="Proteomes" id="UP000192418"/>
    </source>
</evidence>
<evidence type="ECO:0000256" key="2">
    <source>
        <dbReference type="ARBA" id="ARBA00023002"/>
    </source>
</evidence>
<evidence type="ECO:0000259" key="3">
    <source>
        <dbReference type="Pfam" id="PF03435"/>
    </source>
</evidence>
<dbReference type="InterPro" id="IPR051168">
    <property type="entry name" value="AASS"/>
</dbReference>
<dbReference type="SUPFAM" id="SSF51735">
    <property type="entry name" value="NAD(P)-binding Rossmann-fold domains"/>
    <property type="match status" value="1"/>
</dbReference>
<evidence type="ECO:0000256" key="1">
    <source>
        <dbReference type="ARBA" id="ARBA00022857"/>
    </source>
</evidence>
<organism evidence="5 6">
    <name type="scientific">Desulfocicer vacuolatum DSM 3385</name>
    <dbReference type="NCBI Taxonomy" id="1121400"/>
    <lineage>
        <taxon>Bacteria</taxon>
        <taxon>Pseudomonadati</taxon>
        <taxon>Thermodesulfobacteriota</taxon>
        <taxon>Desulfobacteria</taxon>
        <taxon>Desulfobacterales</taxon>
        <taxon>Desulfobacteraceae</taxon>
        <taxon>Desulfocicer</taxon>
    </lineage>
</organism>
<name>A0A1W2DK05_9BACT</name>
<dbReference type="RefSeq" id="WP_084070489.1">
    <property type="nucleotide sequence ID" value="NZ_FWXY01000018.1"/>
</dbReference>
<dbReference type="SUPFAM" id="SSF55347">
    <property type="entry name" value="Glyceraldehyde-3-phosphate dehydrogenase-like, C-terminal domain"/>
    <property type="match status" value="1"/>
</dbReference>
<evidence type="ECO:0000313" key="5">
    <source>
        <dbReference type="EMBL" id="SMC97814.1"/>
    </source>
</evidence>
<reference evidence="5 6" key="1">
    <citation type="submission" date="2017-04" db="EMBL/GenBank/DDBJ databases">
        <authorList>
            <person name="Afonso C.L."/>
            <person name="Miller P.J."/>
            <person name="Scott M.A."/>
            <person name="Spackman E."/>
            <person name="Goraichik I."/>
            <person name="Dimitrov K.M."/>
            <person name="Suarez D.L."/>
            <person name="Swayne D.E."/>
        </authorList>
    </citation>
    <scope>NUCLEOTIDE SEQUENCE [LARGE SCALE GENOMIC DNA]</scope>
    <source>
        <strain evidence="5 6">DSM 3385</strain>
    </source>
</reference>